<keyword evidence="16" id="KW-1185">Reference proteome</keyword>
<dbReference type="AlphaFoldDB" id="A0A7I9VR52"/>
<dbReference type="GO" id="GO:0006508">
    <property type="term" value="P:proteolysis"/>
    <property type="evidence" value="ECO:0007669"/>
    <property type="project" value="UniProtKB-KW"/>
</dbReference>
<evidence type="ECO:0000256" key="5">
    <source>
        <dbReference type="ARBA" id="ARBA00022692"/>
    </source>
</evidence>
<evidence type="ECO:0000256" key="10">
    <source>
        <dbReference type="ARBA" id="ARBA00023049"/>
    </source>
</evidence>
<proteinExistence type="predicted"/>
<feature type="transmembrane region" description="Helical" evidence="13">
    <location>
        <begin position="61"/>
        <end position="82"/>
    </location>
</feature>
<dbReference type="RefSeq" id="WP_176067230.1">
    <property type="nucleotide sequence ID" value="NZ_BJTG01000008.1"/>
</dbReference>
<keyword evidence="6" id="KW-0479">Metal-binding</keyword>
<name>A0A7I9VR52_9BACT</name>
<dbReference type="InterPro" id="IPR029024">
    <property type="entry name" value="TerB-like"/>
</dbReference>
<keyword evidence="4 15" id="KW-0645">Protease</keyword>
<accession>A0A7I9VR52</accession>
<keyword evidence="9 13" id="KW-1133">Transmembrane helix</keyword>
<feature type="domain" description="Peptidase M48" evidence="14">
    <location>
        <begin position="110"/>
        <end position="327"/>
    </location>
</feature>
<evidence type="ECO:0000256" key="11">
    <source>
        <dbReference type="ARBA" id="ARBA00023136"/>
    </source>
</evidence>
<evidence type="ECO:0000256" key="7">
    <source>
        <dbReference type="ARBA" id="ARBA00022801"/>
    </source>
</evidence>
<protein>
    <submittedName>
        <fullName evidence="15">Zn-dependent protease</fullName>
    </submittedName>
</protein>
<sequence>MAPRRATLDFFAGQASARRRTALLLVAFALSAALVVALVYLGALLPFGLYTGQARLWNGRLLAWVVAGVAAVVALGAGWQAVALGPDGGDAVARRLGAVPLAPDPSYPPARRLRDVLEEMAIASGLPVPRAYVLPDEPGVNAFAAGASSSRAVVVVTRGALEALDRDELQGVVAHELSHVLNLDVRLNGRLMAAVGGLSALALAGRLLIRGVMQGRRRGAAQVSALVLLAGCALVVAGAVGQLCGELLRFAVVREREFLADAAAVQFTRNPAGLAGALRKAAERGSRLRAPGASQVNHFLFANGVVGVLETWFATHPPIAERLRRLEPAGPAAASHQAPPPLESAAAPGPPAAGALVAAGGGPGPAHLAAAGALLAALPPALASAAREPWGARALSCALLLAPPGPTRERQLAGLAAGDGAGATAAEVARLAPLLDGQRGEARVALYDLLSPALDALSAPQARALREELAALAREAGHGAVLPWAFHRALTRRLDRRLAGRAVTPVRYRALSDVEPEALVVLSLLSWAGAREPALAQAALDGATAALGARQRWRLLPRDRLASEGPARALEVLDGASPALKLRVLAACAAAASSDGRVTPQEAALVRAVAASLGCPLPPLVAPAGADAAAGGAAASA</sequence>
<keyword evidence="7" id="KW-0378">Hydrolase</keyword>
<gene>
    <name evidence="15" type="ORF">AMYX_33000</name>
</gene>
<feature type="region of interest" description="Disordered" evidence="12">
    <location>
        <begin position="330"/>
        <end position="352"/>
    </location>
</feature>
<evidence type="ECO:0000256" key="12">
    <source>
        <dbReference type="SAM" id="MobiDB-lite"/>
    </source>
</evidence>
<keyword evidence="8" id="KW-0862">Zinc</keyword>
<evidence type="ECO:0000256" key="13">
    <source>
        <dbReference type="SAM" id="Phobius"/>
    </source>
</evidence>
<dbReference type="GO" id="GO:0004222">
    <property type="term" value="F:metalloendopeptidase activity"/>
    <property type="evidence" value="ECO:0007669"/>
    <property type="project" value="InterPro"/>
</dbReference>
<feature type="transmembrane region" description="Helical" evidence="13">
    <location>
        <begin position="221"/>
        <end position="240"/>
    </location>
</feature>
<dbReference type="SUPFAM" id="SSF158682">
    <property type="entry name" value="TerB-like"/>
    <property type="match status" value="1"/>
</dbReference>
<keyword evidence="11 13" id="KW-0472">Membrane</keyword>
<dbReference type="GO" id="GO:0046872">
    <property type="term" value="F:metal ion binding"/>
    <property type="evidence" value="ECO:0007669"/>
    <property type="project" value="UniProtKB-KW"/>
</dbReference>
<keyword evidence="5 13" id="KW-0812">Transmembrane</keyword>
<feature type="compositionally biased region" description="Low complexity" evidence="12">
    <location>
        <begin position="343"/>
        <end position="352"/>
    </location>
</feature>
<dbReference type="Proteomes" id="UP000503640">
    <property type="component" value="Unassembled WGS sequence"/>
</dbReference>
<evidence type="ECO:0000256" key="6">
    <source>
        <dbReference type="ARBA" id="ARBA00022723"/>
    </source>
</evidence>
<dbReference type="Pfam" id="PF01435">
    <property type="entry name" value="Peptidase_M48"/>
    <property type="match status" value="1"/>
</dbReference>
<comment type="subcellular location">
    <subcellularLocation>
        <location evidence="2">Cell membrane</location>
        <topology evidence="2">Multi-pass membrane protein</topology>
    </subcellularLocation>
</comment>
<comment type="caution">
    <text evidence="15">The sequence shown here is derived from an EMBL/GenBank/DDBJ whole genome shotgun (WGS) entry which is preliminary data.</text>
</comment>
<reference evidence="16" key="1">
    <citation type="journal article" date="2020" name="Appl. Environ. Microbiol.">
        <title>Diazotrophic Anaeromyxobacter Isolates from Soils.</title>
        <authorList>
            <person name="Masuda Y."/>
            <person name="Yamanaka H."/>
            <person name="Xu Z.X."/>
            <person name="Shiratori Y."/>
            <person name="Aono T."/>
            <person name="Amachi S."/>
            <person name="Senoo K."/>
            <person name="Itoh H."/>
        </authorList>
    </citation>
    <scope>NUCLEOTIDE SEQUENCE [LARGE SCALE GENOMIC DNA]</scope>
    <source>
        <strain evidence="16">R267</strain>
    </source>
</reference>
<evidence type="ECO:0000256" key="3">
    <source>
        <dbReference type="ARBA" id="ARBA00022475"/>
    </source>
</evidence>
<organism evidence="15 16">
    <name type="scientific">Anaeromyxobacter diazotrophicus</name>
    <dbReference type="NCBI Taxonomy" id="2590199"/>
    <lineage>
        <taxon>Bacteria</taxon>
        <taxon>Pseudomonadati</taxon>
        <taxon>Myxococcota</taxon>
        <taxon>Myxococcia</taxon>
        <taxon>Myxococcales</taxon>
        <taxon>Cystobacterineae</taxon>
        <taxon>Anaeromyxobacteraceae</taxon>
        <taxon>Anaeromyxobacter</taxon>
    </lineage>
</organism>
<dbReference type="Gene3D" id="3.30.2010.10">
    <property type="entry name" value="Metalloproteases ('zincins'), catalytic domain"/>
    <property type="match status" value="1"/>
</dbReference>
<comment type="cofactor">
    <cofactor evidence="1">
        <name>Zn(2+)</name>
        <dbReference type="ChEBI" id="CHEBI:29105"/>
    </cofactor>
</comment>
<dbReference type="InterPro" id="IPR050083">
    <property type="entry name" value="HtpX_protease"/>
</dbReference>
<evidence type="ECO:0000256" key="2">
    <source>
        <dbReference type="ARBA" id="ARBA00004651"/>
    </source>
</evidence>
<evidence type="ECO:0000259" key="14">
    <source>
        <dbReference type="Pfam" id="PF01435"/>
    </source>
</evidence>
<feature type="transmembrane region" description="Helical" evidence="13">
    <location>
        <begin position="22"/>
        <end position="49"/>
    </location>
</feature>
<evidence type="ECO:0000256" key="9">
    <source>
        <dbReference type="ARBA" id="ARBA00022989"/>
    </source>
</evidence>
<evidence type="ECO:0000313" key="16">
    <source>
        <dbReference type="Proteomes" id="UP000503640"/>
    </source>
</evidence>
<dbReference type="GO" id="GO:0005886">
    <property type="term" value="C:plasma membrane"/>
    <property type="evidence" value="ECO:0007669"/>
    <property type="project" value="UniProtKB-SubCell"/>
</dbReference>
<dbReference type="InterPro" id="IPR001915">
    <property type="entry name" value="Peptidase_M48"/>
</dbReference>
<dbReference type="PANTHER" id="PTHR43221:SF1">
    <property type="entry name" value="PROTEASE HTPX"/>
    <property type="match status" value="1"/>
</dbReference>
<evidence type="ECO:0000256" key="1">
    <source>
        <dbReference type="ARBA" id="ARBA00001947"/>
    </source>
</evidence>
<keyword evidence="10" id="KW-0482">Metalloprotease</keyword>
<evidence type="ECO:0000313" key="15">
    <source>
        <dbReference type="EMBL" id="GEJ58559.1"/>
    </source>
</evidence>
<keyword evidence="3" id="KW-1003">Cell membrane</keyword>
<dbReference type="EMBL" id="BJTG01000008">
    <property type="protein sequence ID" value="GEJ58559.1"/>
    <property type="molecule type" value="Genomic_DNA"/>
</dbReference>
<evidence type="ECO:0000256" key="8">
    <source>
        <dbReference type="ARBA" id="ARBA00022833"/>
    </source>
</evidence>
<evidence type="ECO:0000256" key="4">
    <source>
        <dbReference type="ARBA" id="ARBA00022670"/>
    </source>
</evidence>
<dbReference type="PANTHER" id="PTHR43221">
    <property type="entry name" value="PROTEASE HTPX"/>
    <property type="match status" value="1"/>
</dbReference>